<organism evidence="10 11">
    <name type="scientific">Myriangium duriaei CBS 260.36</name>
    <dbReference type="NCBI Taxonomy" id="1168546"/>
    <lineage>
        <taxon>Eukaryota</taxon>
        <taxon>Fungi</taxon>
        <taxon>Dikarya</taxon>
        <taxon>Ascomycota</taxon>
        <taxon>Pezizomycotina</taxon>
        <taxon>Dothideomycetes</taxon>
        <taxon>Dothideomycetidae</taxon>
        <taxon>Myriangiales</taxon>
        <taxon>Myriangiaceae</taxon>
        <taxon>Myriangium</taxon>
    </lineage>
</organism>
<feature type="compositionally biased region" description="Polar residues" evidence="7">
    <location>
        <begin position="33"/>
        <end position="54"/>
    </location>
</feature>
<keyword evidence="1" id="KW-0479">Metal-binding</keyword>
<dbReference type="InterPro" id="IPR013083">
    <property type="entry name" value="Znf_RING/FYVE/PHD"/>
</dbReference>
<feature type="region of interest" description="Disordered" evidence="7">
    <location>
        <begin position="27"/>
        <end position="78"/>
    </location>
</feature>
<protein>
    <recommendedName>
        <fullName evidence="12">PHD-type domain-containing protein</fullName>
    </recommendedName>
</protein>
<evidence type="ECO:0000256" key="6">
    <source>
        <dbReference type="PROSITE-ProRule" id="PRU00146"/>
    </source>
</evidence>
<evidence type="ECO:0000256" key="2">
    <source>
        <dbReference type="ARBA" id="ARBA00022771"/>
    </source>
</evidence>
<feature type="domain" description="PHD-type" evidence="8">
    <location>
        <begin position="78"/>
        <end position="131"/>
    </location>
</feature>
<evidence type="ECO:0000256" key="1">
    <source>
        <dbReference type="ARBA" id="ARBA00022723"/>
    </source>
</evidence>
<feature type="compositionally biased region" description="Low complexity" evidence="7">
    <location>
        <begin position="160"/>
        <end position="173"/>
    </location>
</feature>
<evidence type="ECO:0000313" key="10">
    <source>
        <dbReference type="EMBL" id="KAF2153051.1"/>
    </source>
</evidence>
<keyword evidence="4 5" id="KW-0238">DNA-binding</keyword>
<dbReference type="PROSITE" id="PS50039">
    <property type="entry name" value="FORK_HEAD_3"/>
    <property type="match status" value="1"/>
</dbReference>
<dbReference type="GO" id="GO:0003700">
    <property type="term" value="F:DNA-binding transcription factor activity"/>
    <property type="evidence" value="ECO:0007669"/>
    <property type="project" value="InterPro"/>
</dbReference>
<dbReference type="SUPFAM" id="SSF46785">
    <property type="entry name" value="Winged helix' DNA-binding domain"/>
    <property type="match status" value="1"/>
</dbReference>
<evidence type="ECO:0000256" key="7">
    <source>
        <dbReference type="SAM" id="MobiDB-lite"/>
    </source>
</evidence>
<dbReference type="Gene3D" id="3.30.40.10">
    <property type="entry name" value="Zinc/RING finger domain, C3HC4 (zinc finger)"/>
    <property type="match status" value="1"/>
</dbReference>
<feature type="domain" description="Fork-head" evidence="9">
    <location>
        <begin position="360"/>
        <end position="438"/>
    </location>
</feature>
<evidence type="ECO:0000259" key="9">
    <source>
        <dbReference type="PROSITE" id="PS50039"/>
    </source>
</evidence>
<dbReference type="OrthoDB" id="5431456at2759"/>
<keyword evidence="5" id="KW-0539">Nucleus</keyword>
<feature type="region of interest" description="Disordered" evidence="7">
    <location>
        <begin position="457"/>
        <end position="523"/>
    </location>
</feature>
<dbReference type="InterPro" id="IPR011011">
    <property type="entry name" value="Znf_FYVE_PHD"/>
</dbReference>
<dbReference type="Gene3D" id="1.10.10.10">
    <property type="entry name" value="Winged helix-like DNA-binding domain superfamily/Winged helix DNA-binding domain"/>
    <property type="match status" value="1"/>
</dbReference>
<evidence type="ECO:0000256" key="4">
    <source>
        <dbReference type="ARBA" id="ARBA00023125"/>
    </source>
</evidence>
<evidence type="ECO:0000256" key="3">
    <source>
        <dbReference type="ARBA" id="ARBA00022833"/>
    </source>
</evidence>
<dbReference type="Pfam" id="PF00250">
    <property type="entry name" value="Forkhead"/>
    <property type="match status" value="1"/>
</dbReference>
<gene>
    <name evidence="10" type="ORF">K461DRAFT_134035</name>
</gene>
<name>A0A9P4J242_9PEZI</name>
<feature type="compositionally biased region" description="Low complexity" evidence="7">
    <location>
        <begin position="191"/>
        <end position="204"/>
    </location>
</feature>
<keyword evidence="11" id="KW-1185">Reference proteome</keyword>
<evidence type="ECO:0000259" key="8">
    <source>
        <dbReference type="PROSITE" id="PS50016"/>
    </source>
</evidence>
<dbReference type="Proteomes" id="UP000799439">
    <property type="component" value="Unassembled WGS sequence"/>
</dbReference>
<dbReference type="InterPro" id="IPR001766">
    <property type="entry name" value="Fork_head_dom"/>
</dbReference>
<dbReference type="InterPro" id="IPR019787">
    <property type="entry name" value="Znf_PHD-finger"/>
</dbReference>
<dbReference type="GO" id="GO:0008270">
    <property type="term" value="F:zinc ion binding"/>
    <property type="evidence" value="ECO:0007669"/>
    <property type="project" value="UniProtKB-KW"/>
</dbReference>
<dbReference type="InterPro" id="IPR036388">
    <property type="entry name" value="WH-like_DNA-bd_sf"/>
</dbReference>
<feature type="DNA-binding region" description="Fork-head" evidence="5">
    <location>
        <begin position="360"/>
        <end position="438"/>
    </location>
</feature>
<reference evidence="10" key="1">
    <citation type="journal article" date="2020" name="Stud. Mycol.">
        <title>101 Dothideomycetes genomes: a test case for predicting lifestyles and emergence of pathogens.</title>
        <authorList>
            <person name="Haridas S."/>
            <person name="Albert R."/>
            <person name="Binder M."/>
            <person name="Bloem J."/>
            <person name="Labutti K."/>
            <person name="Salamov A."/>
            <person name="Andreopoulos B."/>
            <person name="Baker S."/>
            <person name="Barry K."/>
            <person name="Bills G."/>
            <person name="Bluhm B."/>
            <person name="Cannon C."/>
            <person name="Castanera R."/>
            <person name="Culley D."/>
            <person name="Daum C."/>
            <person name="Ezra D."/>
            <person name="Gonzalez J."/>
            <person name="Henrissat B."/>
            <person name="Kuo A."/>
            <person name="Liang C."/>
            <person name="Lipzen A."/>
            <person name="Lutzoni F."/>
            <person name="Magnuson J."/>
            <person name="Mondo S."/>
            <person name="Nolan M."/>
            <person name="Ohm R."/>
            <person name="Pangilinan J."/>
            <person name="Park H.-J."/>
            <person name="Ramirez L."/>
            <person name="Alfaro M."/>
            <person name="Sun H."/>
            <person name="Tritt A."/>
            <person name="Yoshinaga Y."/>
            <person name="Zwiers L.-H."/>
            <person name="Turgeon B."/>
            <person name="Goodwin S."/>
            <person name="Spatafora J."/>
            <person name="Crous P."/>
            <person name="Grigoriev I."/>
        </authorList>
    </citation>
    <scope>NUCLEOTIDE SEQUENCE</scope>
    <source>
        <strain evidence="10">CBS 260.36</strain>
    </source>
</reference>
<feature type="region of interest" description="Disordered" evidence="7">
    <location>
        <begin position="585"/>
        <end position="605"/>
    </location>
</feature>
<sequence length="887" mass="97067">MEQPYSRPQPFHRPMILKASDVPANMYADSRRLSSQSINRTTSTPATSRGLTSSDDGRSVASGARVSDHSSSTSVPKKRRCRLCKVPAAGEKPLTRCSECRHFYHPMCSRAIGNDTASQNGRWTCQGCEKRLRDATSPRNRVNPGSSTNLYNSTSETQARQSTSSFPGSRSRSNGIPIVNQAVPAAKSSSHHSSPTHTTGSGTSVEHPVMTAARDQLPSTSKQTDSIEIEKMPESFNPPNSNSNPKLSVLYGTFEGKQYVGQPFPPLNPAKIENDGSEIGQQFASTVNQHETPLRPRTYAGSKVGADASSTPVQPPLVTNGQSGPHRDFEDSLAPTEHPSPISDDLISLVDGKDWAKAKRPAFTYLQLSEMAIQQGPPEGLPVKEILEWICRNFSGYSLTDTDLKSGVSNALSVNTRKDNSNIDRTAARPGEHTLYKVRSGREDIVHRWDGERQLMIPFDPQQVSSKTKKRIKRPGSNSSLRQSKESPVQKRPKTGTTLHGTESINRLPTGENITDDKPFTTSLPTAEPLIVASSVTSVTNGTRDVSDGLEFMSMQKSIRPPPEKTPKRKYTRRILSFSATKTIMDEEPSQAPSPRDNPFVGSGAHVEAEHTPQPPALLGRVNDLRAQVNHLEPALLEQVSDLRAQVDSLEEAARRRTLGMDICSIRTITAEEPATFGRTADRSHEPASVNSAILGSAQADVAGKETSAPAVVMTKVPTGIAPTQRNDGFNASVLEALKKRQKQEFLSWADVSNGGPHKRDVPISEIEKRPKRKQLVNFFHSRLGHNTAVERVLFMREGINTVINAARKDFTDRGNSGDDYDMGDLDFPASQQKQFSSLEELVEMPASVDLMIQEGQLVVVDGSRNARGRSGRARNVYRIGHAAKTR</sequence>
<accession>A0A9P4J242</accession>
<feature type="compositionally biased region" description="Polar residues" evidence="7">
    <location>
        <begin position="137"/>
        <end position="159"/>
    </location>
</feature>
<keyword evidence="2 6" id="KW-0863">Zinc-finger</keyword>
<dbReference type="GO" id="GO:0043565">
    <property type="term" value="F:sequence-specific DNA binding"/>
    <property type="evidence" value="ECO:0007669"/>
    <property type="project" value="InterPro"/>
</dbReference>
<dbReference type="SUPFAM" id="SSF57903">
    <property type="entry name" value="FYVE/PHD zinc finger"/>
    <property type="match status" value="1"/>
</dbReference>
<feature type="compositionally biased region" description="Polar residues" evidence="7">
    <location>
        <begin position="495"/>
        <end position="507"/>
    </location>
</feature>
<dbReference type="InterPro" id="IPR036390">
    <property type="entry name" value="WH_DNA-bd_sf"/>
</dbReference>
<evidence type="ECO:0000256" key="5">
    <source>
        <dbReference type="PROSITE-ProRule" id="PRU00089"/>
    </source>
</evidence>
<comment type="subcellular location">
    <subcellularLocation>
        <location evidence="5">Nucleus</location>
    </subcellularLocation>
</comment>
<evidence type="ECO:0008006" key="12">
    <source>
        <dbReference type="Google" id="ProtNLM"/>
    </source>
</evidence>
<feature type="region of interest" description="Disordered" evidence="7">
    <location>
        <begin position="132"/>
        <end position="206"/>
    </location>
</feature>
<proteinExistence type="predicted"/>
<keyword evidence="3" id="KW-0862">Zinc</keyword>
<dbReference type="PROSITE" id="PS50016">
    <property type="entry name" value="ZF_PHD_2"/>
    <property type="match status" value="1"/>
</dbReference>
<dbReference type="EMBL" id="ML996085">
    <property type="protein sequence ID" value="KAF2153051.1"/>
    <property type="molecule type" value="Genomic_DNA"/>
</dbReference>
<feature type="region of interest" description="Disordered" evidence="7">
    <location>
        <begin position="298"/>
        <end position="342"/>
    </location>
</feature>
<comment type="caution">
    <text evidence="10">The sequence shown here is derived from an EMBL/GenBank/DDBJ whole genome shotgun (WGS) entry which is preliminary data.</text>
</comment>
<dbReference type="GO" id="GO:0005634">
    <property type="term" value="C:nucleus"/>
    <property type="evidence" value="ECO:0007669"/>
    <property type="project" value="UniProtKB-SubCell"/>
</dbReference>
<evidence type="ECO:0000313" key="11">
    <source>
        <dbReference type="Proteomes" id="UP000799439"/>
    </source>
</evidence>
<dbReference type="AlphaFoldDB" id="A0A9P4J242"/>
<feature type="compositionally biased region" description="Polar residues" evidence="7">
    <location>
        <begin position="308"/>
        <end position="323"/>
    </location>
</feature>